<evidence type="ECO:0000259" key="4">
    <source>
        <dbReference type="Pfam" id="PF12804"/>
    </source>
</evidence>
<dbReference type="GO" id="GO:0016779">
    <property type="term" value="F:nucleotidyltransferase activity"/>
    <property type="evidence" value="ECO:0007669"/>
    <property type="project" value="UniProtKB-KW"/>
</dbReference>
<keyword evidence="2" id="KW-0548">Nucleotidyltransferase</keyword>
<dbReference type="PANTHER" id="PTHR43584:SF8">
    <property type="entry name" value="N-ACETYLMURAMATE ALPHA-1-PHOSPHATE URIDYLYLTRANSFERASE"/>
    <property type="match status" value="1"/>
</dbReference>
<evidence type="ECO:0000256" key="2">
    <source>
        <dbReference type="ARBA" id="ARBA00022695"/>
    </source>
</evidence>
<dbReference type="InterPro" id="IPR029044">
    <property type="entry name" value="Nucleotide-diphossugar_trans"/>
</dbReference>
<feature type="domain" description="MobA-like NTP transferase" evidence="4">
    <location>
        <begin position="2"/>
        <end position="114"/>
    </location>
</feature>
<dbReference type="OrthoDB" id="9788272at2"/>
<dbReference type="InterPro" id="IPR025877">
    <property type="entry name" value="MobA-like_NTP_Trfase"/>
</dbReference>
<dbReference type="PANTHER" id="PTHR43584">
    <property type="entry name" value="NUCLEOTIDYL TRANSFERASE"/>
    <property type="match status" value="1"/>
</dbReference>
<keyword evidence="6" id="KW-1185">Reference proteome</keyword>
<dbReference type="InterPro" id="IPR050065">
    <property type="entry name" value="GlmU-like"/>
</dbReference>
<name>A0A4S8FFL2_9BURK</name>
<evidence type="ECO:0000313" key="6">
    <source>
        <dbReference type="Proteomes" id="UP000308917"/>
    </source>
</evidence>
<dbReference type="AlphaFoldDB" id="A0A4S8FFL2"/>
<proteinExistence type="predicted"/>
<dbReference type="Gene3D" id="3.90.550.10">
    <property type="entry name" value="Spore Coat Polysaccharide Biosynthesis Protein SpsA, Chain A"/>
    <property type="match status" value="1"/>
</dbReference>
<evidence type="ECO:0000313" key="5">
    <source>
        <dbReference type="EMBL" id="THU04622.1"/>
    </source>
</evidence>
<evidence type="ECO:0000256" key="1">
    <source>
        <dbReference type="ARBA" id="ARBA00022679"/>
    </source>
</evidence>
<reference evidence="5 6" key="1">
    <citation type="journal article" date="2015" name="Antonie Van Leeuwenhoek">
        <title>Lampropedia puyangensis sp. nov., isolated from symptomatic bark of Populus ? euramericana canker and emended description of Lampropedia hyalina (Ehrenberg 1832) Lee et al. 2004.</title>
        <authorList>
            <person name="Li Y."/>
            <person name="Wang T."/>
            <person name="Piao C.G."/>
            <person name="Wang L.F."/>
            <person name="Tian G.Z."/>
            <person name="Zhu T.H."/>
            <person name="Guo M.W."/>
        </authorList>
    </citation>
    <scope>NUCLEOTIDE SEQUENCE [LARGE SCALE GENOMIC DNA]</scope>
    <source>
        <strain evidence="5 6">2-bin</strain>
    </source>
</reference>
<comment type="caution">
    <text evidence="5">The sequence shown here is derived from an EMBL/GenBank/DDBJ whole genome shotgun (WGS) entry which is preliminary data.</text>
</comment>
<dbReference type="Proteomes" id="UP000308917">
    <property type="component" value="Unassembled WGS sequence"/>
</dbReference>
<evidence type="ECO:0000256" key="3">
    <source>
        <dbReference type="ARBA" id="ARBA00022842"/>
    </source>
</evidence>
<accession>A0A4S8FFL2</accession>
<keyword evidence="1 5" id="KW-0808">Transferase</keyword>
<sequence>MVLAAGRGQRMRPLTDHTPKPLLQVQGKALLEWHLQALAHAGLSQVVINTGWLGPQIPAHLGQRYQASEHDSSTALNLVYSREDLDFGSGIETAGGISRALPQLEEVFWLVAGDVFTPAFVFDDAQRSALQASDALAHVWLVPNPAHNPQGDFTLHGNRAYPALDKLDVCNPQAKVASEGPSYTYSTIALLKRSLFELPWCALVPGNPTGVAAPLGPLLFKAAAQGKVSASLYLGPWTDVGTPERLAALNQLR</sequence>
<dbReference type="Pfam" id="PF12804">
    <property type="entry name" value="NTP_transf_3"/>
    <property type="match status" value="1"/>
</dbReference>
<protein>
    <submittedName>
        <fullName evidence="5">Nucleotidyltransferase family protein</fullName>
    </submittedName>
</protein>
<dbReference type="EMBL" id="STFG01000002">
    <property type="protein sequence ID" value="THU04622.1"/>
    <property type="molecule type" value="Genomic_DNA"/>
</dbReference>
<keyword evidence="3" id="KW-0460">Magnesium</keyword>
<organism evidence="5 6">
    <name type="scientific">Lampropedia puyangensis</name>
    <dbReference type="NCBI Taxonomy" id="1330072"/>
    <lineage>
        <taxon>Bacteria</taxon>
        <taxon>Pseudomonadati</taxon>
        <taxon>Pseudomonadota</taxon>
        <taxon>Betaproteobacteria</taxon>
        <taxon>Burkholderiales</taxon>
        <taxon>Comamonadaceae</taxon>
        <taxon>Lampropedia</taxon>
    </lineage>
</organism>
<dbReference type="CDD" id="cd06422">
    <property type="entry name" value="NTP_transferase_like_1"/>
    <property type="match status" value="1"/>
</dbReference>
<gene>
    <name evidence="5" type="ORF">E9531_03405</name>
</gene>
<dbReference type="SUPFAM" id="SSF53448">
    <property type="entry name" value="Nucleotide-diphospho-sugar transferases"/>
    <property type="match status" value="1"/>
</dbReference>